<protein>
    <submittedName>
        <fullName evidence="1">Uncharacterized protein</fullName>
    </submittedName>
</protein>
<evidence type="ECO:0000313" key="2">
    <source>
        <dbReference type="Proteomes" id="UP001231675"/>
    </source>
</evidence>
<dbReference type="EMBL" id="JAURUD010000001">
    <property type="protein sequence ID" value="MDP9679502.1"/>
    <property type="molecule type" value="Genomic_DNA"/>
</dbReference>
<dbReference type="Proteomes" id="UP001231675">
    <property type="component" value="Unassembled WGS sequence"/>
</dbReference>
<name>A0ABT9L712_STRGD</name>
<keyword evidence="2" id="KW-1185">Reference proteome</keyword>
<dbReference type="RefSeq" id="WP_306884133.1">
    <property type="nucleotide sequence ID" value="NZ_JAURUD010000001.1"/>
</dbReference>
<dbReference type="GeneID" id="91548933"/>
<proteinExistence type="predicted"/>
<evidence type="ECO:0000313" key="1">
    <source>
        <dbReference type="EMBL" id="MDP9679502.1"/>
    </source>
</evidence>
<organism evidence="1 2">
    <name type="scientific">Streptomyces griseoviridis</name>
    <dbReference type="NCBI Taxonomy" id="45398"/>
    <lineage>
        <taxon>Bacteria</taxon>
        <taxon>Bacillati</taxon>
        <taxon>Actinomycetota</taxon>
        <taxon>Actinomycetes</taxon>
        <taxon>Kitasatosporales</taxon>
        <taxon>Streptomycetaceae</taxon>
        <taxon>Streptomyces</taxon>
    </lineage>
</organism>
<accession>A0ABT9L712</accession>
<reference evidence="1 2" key="1">
    <citation type="submission" date="2023-07" db="EMBL/GenBank/DDBJ databases">
        <title>Sequencing the genomes of 1000 actinobacteria strains.</title>
        <authorList>
            <person name="Klenk H.-P."/>
        </authorList>
    </citation>
    <scope>NUCLEOTIDE SEQUENCE [LARGE SCALE GENOMIC DNA]</scope>
    <source>
        <strain evidence="1 2">DSM 40229</strain>
    </source>
</reference>
<sequence length="49" mass="5157">MSALAQEATVAAVSIVAWAAAHRYLHLRLGKGVTAPARLRRASGARRSS</sequence>
<comment type="caution">
    <text evidence="1">The sequence shown here is derived from an EMBL/GenBank/DDBJ whole genome shotgun (WGS) entry which is preliminary data.</text>
</comment>
<gene>
    <name evidence="1" type="ORF">J2S47_000004</name>
</gene>